<protein>
    <submittedName>
        <fullName evidence="3">Acyltransferase 3</fullName>
    </submittedName>
</protein>
<gene>
    <name evidence="3" type="ordered locus">Mesci_2704</name>
</gene>
<dbReference type="PANTHER" id="PTHR23028:SF53">
    <property type="entry name" value="ACYL_TRANSF_3 DOMAIN-CONTAINING PROTEIN"/>
    <property type="match status" value="1"/>
</dbReference>
<name>E8T8R7_MESCW</name>
<dbReference type="eggNOG" id="COG1835">
    <property type="taxonomic scope" value="Bacteria"/>
</dbReference>
<dbReference type="PATRIC" id="fig|765698.3.peg.3182"/>
<sequence length="383" mass="42664">MKSSTGEHYPALDHVRGLAAFLVFTWHFLHASPEGPVPYDFVPALPIFSVLDEGHTGVSLFMALSGYLFAKLLDGKQINYLPFFANRALRLLPLLLAMLCIEACRRYVAGQSLDGYFTGVGLGFLFPTLPNGGWSITIEAHFYLLLPFLLMVSRRFVFAPLLFIAAAIVLRSVLYVQIGEVQSAASATIIGHADQFLAGILAFHLRAHAKNQHWLALAVLMAFSGFFWWFDAAGGFYQLGRYPSPHWIWIILPTLEAAAYSFGIAYYDTSFSRKRTSPPFRVLEKAGAYSYSIYLLHLFFVMQLAAFIDTNVMSVSNFYVACLWSALCFVATIPIGYLSYTCVEAPFLRLRLRYMDQKPETAASTAAELGSVIADTPTSFSRP</sequence>
<keyword evidence="1" id="KW-1133">Transmembrane helix</keyword>
<dbReference type="AlphaFoldDB" id="E8T8R7"/>
<reference evidence="4" key="1">
    <citation type="submission" date="2011-01" db="EMBL/GenBank/DDBJ databases">
        <title>Complete sequence of chromosome of Mesorhizobium ciceri bv. biserrulae WSM1271.</title>
        <authorList>
            <person name="Lucas S."/>
            <person name="Copeland A."/>
            <person name="Lapidus A."/>
            <person name="Cheng J.-F."/>
            <person name="Goodwin L."/>
            <person name="Pitluck S."/>
            <person name="Teshima H."/>
            <person name="Detter J.C."/>
            <person name="Han C."/>
            <person name="Tapia R."/>
            <person name="Land M."/>
            <person name="Hauser L."/>
            <person name="Kyrpides N."/>
            <person name="Ivanova N."/>
            <person name="Nandasena K."/>
            <person name="Reeve W.G."/>
            <person name="Howieson J.G."/>
            <person name="O'Hara G."/>
            <person name="Tiwari R.P."/>
            <person name="Woyke T."/>
        </authorList>
    </citation>
    <scope>NUCLEOTIDE SEQUENCE [LARGE SCALE GENOMIC DNA]</scope>
    <source>
        <strain evidence="4">HAMBI 2942 / LMG 23838 / WSM1271</strain>
    </source>
</reference>
<keyword evidence="3" id="KW-0808">Transferase</keyword>
<dbReference type="EMBL" id="CP002447">
    <property type="protein sequence ID" value="ADV11839.1"/>
    <property type="molecule type" value="Genomic_DNA"/>
</dbReference>
<evidence type="ECO:0000313" key="3">
    <source>
        <dbReference type="EMBL" id="ADV11839.1"/>
    </source>
</evidence>
<dbReference type="PANTHER" id="PTHR23028">
    <property type="entry name" value="ACETYLTRANSFERASE"/>
    <property type="match status" value="1"/>
</dbReference>
<dbReference type="Pfam" id="PF01757">
    <property type="entry name" value="Acyl_transf_3"/>
    <property type="match status" value="1"/>
</dbReference>
<feature type="transmembrane region" description="Helical" evidence="1">
    <location>
        <begin position="288"/>
        <end position="306"/>
    </location>
</feature>
<feature type="transmembrane region" description="Helical" evidence="1">
    <location>
        <begin position="318"/>
        <end position="343"/>
    </location>
</feature>
<dbReference type="InterPro" id="IPR002656">
    <property type="entry name" value="Acyl_transf_3_dom"/>
</dbReference>
<dbReference type="Proteomes" id="UP000007471">
    <property type="component" value="Chromosome"/>
</dbReference>
<feature type="domain" description="Acyltransferase 3" evidence="2">
    <location>
        <begin position="10"/>
        <end position="336"/>
    </location>
</feature>
<dbReference type="KEGG" id="mci:Mesci_2704"/>
<dbReference type="GO" id="GO:0016747">
    <property type="term" value="F:acyltransferase activity, transferring groups other than amino-acyl groups"/>
    <property type="evidence" value="ECO:0007669"/>
    <property type="project" value="InterPro"/>
</dbReference>
<feature type="transmembrane region" description="Helical" evidence="1">
    <location>
        <begin position="215"/>
        <end position="240"/>
    </location>
</feature>
<dbReference type="GO" id="GO:0016020">
    <property type="term" value="C:membrane"/>
    <property type="evidence" value="ECO:0007669"/>
    <property type="project" value="TreeGrafter"/>
</dbReference>
<feature type="transmembrane region" description="Helical" evidence="1">
    <location>
        <begin position="246"/>
        <end position="267"/>
    </location>
</feature>
<evidence type="ECO:0000259" key="2">
    <source>
        <dbReference type="Pfam" id="PF01757"/>
    </source>
</evidence>
<feature type="transmembrane region" description="Helical" evidence="1">
    <location>
        <begin position="157"/>
        <end position="178"/>
    </location>
</feature>
<evidence type="ECO:0000256" key="1">
    <source>
        <dbReference type="SAM" id="Phobius"/>
    </source>
</evidence>
<keyword evidence="3" id="KW-0012">Acyltransferase</keyword>
<keyword evidence="1" id="KW-0812">Transmembrane</keyword>
<dbReference type="STRING" id="765698.Mesci_2704"/>
<dbReference type="OrthoDB" id="9796461at2"/>
<dbReference type="InterPro" id="IPR050879">
    <property type="entry name" value="Acyltransferase_3"/>
</dbReference>
<organism evidence="3 4">
    <name type="scientific">Mesorhizobium ciceri biovar biserrulae (strain HAMBI 2942 / LMG 23838 / WSM1271)</name>
    <dbReference type="NCBI Taxonomy" id="765698"/>
    <lineage>
        <taxon>Bacteria</taxon>
        <taxon>Pseudomonadati</taxon>
        <taxon>Pseudomonadota</taxon>
        <taxon>Alphaproteobacteria</taxon>
        <taxon>Hyphomicrobiales</taxon>
        <taxon>Phyllobacteriaceae</taxon>
        <taxon>Mesorhizobium</taxon>
    </lineage>
</organism>
<accession>E8T8R7</accession>
<keyword evidence="1" id="KW-0472">Membrane</keyword>
<evidence type="ECO:0000313" key="4">
    <source>
        <dbReference type="Proteomes" id="UP000007471"/>
    </source>
</evidence>
<dbReference type="HOGENOM" id="CLU_005679_1_4_5"/>
<dbReference type="RefSeq" id="WP_013530522.1">
    <property type="nucleotide sequence ID" value="NC_014923.1"/>
</dbReference>
<proteinExistence type="predicted"/>
<dbReference type="GO" id="GO:0000271">
    <property type="term" value="P:polysaccharide biosynthetic process"/>
    <property type="evidence" value="ECO:0007669"/>
    <property type="project" value="TreeGrafter"/>
</dbReference>